<comment type="function">
    <text evidence="8">Required for box C/D snoRNAs accumulation involved in snoRNA processing, snoRNA transport to the nucleolus and ribosome biogenesis.</text>
</comment>
<proteinExistence type="inferred from homology"/>
<sequence>MEVAIKRDSSEDVLKTRLGTCEKCGAQEARYRCPRCEFRSCCLQCVNLHKKEFDCNGIRDKTRFKSLSQFTELDLLSDYRLLEEASRSVESYYRDVSKRSTRVNKELPTHLHKLRCTAAQRGVTLRFLPPNFTRHKLNTTYLDWKTKKIDWKVEWKFVWKDVTTVENRIPENELLRDVFTKTLEANSKNVSLNESDLNKVQIFLAAEHTPGQNGRFHLISLDKTLSDNLKGTVIVEHPVFQVVLDPADEYPLIGTPVRVREPKAKVERTAGATNSSGDNEQDGPDGKKQKLTFFDVSDGEGHSES</sequence>
<dbReference type="OrthoDB" id="272357at2759"/>
<evidence type="ECO:0000256" key="7">
    <source>
        <dbReference type="ARBA" id="ARBA00022843"/>
    </source>
</evidence>
<dbReference type="Proteomes" id="UP000000305">
    <property type="component" value="Unassembled WGS sequence"/>
</dbReference>
<reference evidence="16 17" key="1">
    <citation type="journal article" date="2011" name="Science">
        <title>The ecoresponsive genome of Daphnia pulex.</title>
        <authorList>
            <person name="Colbourne J.K."/>
            <person name="Pfrender M.E."/>
            <person name="Gilbert D."/>
            <person name="Thomas W.K."/>
            <person name="Tucker A."/>
            <person name="Oakley T.H."/>
            <person name="Tokishita S."/>
            <person name="Aerts A."/>
            <person name="Arnold G.J."/>
            <person name="Basu M.K."/>
            <person name="Bauer D.J."/>
            <person name="Caceres C.E."/>
            <person name="Carmel L."/>
            <person name="Casola C."/>
            <person name="Choi J.H."/>
            <person name="Detter J.C."/>
            <person name="Dong Q."/>
            <person name="Dusheyko S."/>
            <person name="Eads B.D."/>
            <person name="Frohlich T."/>
            <person name="Geiler-Samerotte K.A."/>
            <person name="Gerlach D."/>
            <person name="Hatcher P."/>
            <person name="Jogdeo S."/>
            <person name="Krijgsveld J."/>
            <person name="Kriventseva E.V."/>
            <person name="Kultz D."/>
            <person name="Laforsch C."/>
            <person name="Lindquist E."/>
            <person name="Lopez J."/>
            <person name="Manak J.R."/>
            <person name="Muller J."/>
            <person name="Pangilinan J."/>
            <person name="Patwardhan R.P."/>
            <person name="Pitluck S."/>
            <person name="Pritham E.J."/>
            <person name="Rechtsteiner A."/>
            <person name="Rho M."/>
            <person name="Rogozin I.B."/>
            <person name="Sakarya O."/>
            <person name="Salamov A."/>
            <person name="Schaack S."/>
            <person name="Shapiro H."/>
            <person name="Shiga Y."/>
            <person name="Skalitzky C."/>
            <person name="Smith Z."/>
            <person name="Souvorov A."/>
            <person name="Sung W."/>
            <person name="Tang Z."/>
            <person name="Tsuchiya D."/>
            <person name="Tu H."/>
            <person name="Vos H."/>
            <person name="Wang M."/>
            <person name="Wolf Y.I."/>
            <person name="Yamagata H."/>
            <person name="Yamada T."/>
            <person name="Ye Y."/>
            <person name="Shaw J.R."/>
            <person name="Andrews J."/>
            <person name="Crease T.J."/>
            <person name="Tang H."/>
            <person name="Lucas S.M."/>
            <person name="Robertson H.M."/>
            <person name="Bork P."/>
            <person name="Koonin E.V."/>
            <person name="Zdobnov E.M."/>
            <person name="Grigoriev I.V."/>
            <person name="Lynch M."/>
            <person name="Boore J.L."/>
        </authorList>
    </citation>
    <scope>NUCLEOTIDE SEQUENCE [LARGE SCALE GENOMIC DNA]</scope>
</reference>
<dbReference type="InterPro" id="IPR007529">
    <property type="entry name" value="Znf_HIT"/>
</dbReference>
<keyword evidence="1" id="KW-1017">Isopeptide bond</keyword>
<dbReference type="EMBL" id="GL732844">
    <property type="protein sequence ID" value="EFX64345.1"/>
    <property type="molecule type" value="Genomic_DNA"/>
</dbReference>
<comment type="similarity">
    <text evidence="9">Belongs to the BCD1 family.</text>
</comment>
<dbReference type="GO" id="GO:0000492">
    <property type="term" value="P:box C/D snoRNP assembly"/>
    <property type="evidence" value="ECO:0000318"/>
    <property type="project" value="GO_Central"/>
</dbReference>
<evidence type="ECO:0000256" key="10">
    <source>
        <dbReference type="ARBA" id="ARBA00061949"/>
    </source>
</evidence>
<dbReference type="SUPFAM" id="SSF144232">
    <property type="entry name" value="HIT/MYND zinc finger-like"/>
    <property type="match status" value="1"/>
</dbReference>
<dbReference type="Pfam" id="PF04438">
    <property type="entry name" value="zf-HIT"/>
    <property type="match status" value="1"/>
</dbReference>
<evidence type="ECO:0000259" key="15">
    <source>
        <dbReference type="PROSITE" id="PS51083"/>
    </source>
</evidence>
<dbReference type="PhylomeDB" id="E9HV91"/>
<evidence type="ECO:0000256" key="11">
    <source>
        <dbReference type="ARBA" id="ARBA00068630"/>
    </source>
</evidence>
<keyword evidence="5 13" id="KW-0863">Zinc-finger</keyword>
<keyword evidence="2" id="KW-0690">Ribosome biogenesis</keyword>
<evidence type="ECO:0000256" key="6">
    <source>
        <dbReference type="ARBA" id="ARBA00022833"/>
    </source>
</evidence>
<dbReference type="STRING" id="6669.E9HV91"/>
<dbReference type="InParanoid" id="E9HV91"/>
<dbReference type="CDD" id="cd23023">
    <property type="entry name" value="zf-HIT_BCD1"/>
    <property type="match status" value="1"/>
</dbReference>
<dbReference type="PROSITE" id="PS51083">
    <property type="entry name" value="ZF_HIT"/>
    <property type="match status" value="1"/>
</dbReference>
<dbReference type="GO" id="GO:0070761">
    <property type="term" value="C:pre-snoRNP complex"/>
    <property type="evidence" value="ECO:0000318"/>
    <property type="project" value="GO_Central"/>
</dbReference>
<dbReference type="AlphaFoldDB" id="E9HV91"/>
<dbReference type="OMA" id="YWRVEWL"/>
<evidence type="ECO:0000313" key="16">
    <source>
        <dbReference type="EMBL" id="EFX64345.1"/>
    </source>
</evidence>
<dbReference type="PANTHER" id="PTHR13483">
    <property type="entry name" value="BOX C_D SNORNA PROTEIN 1-RELATED"/>
    <property type="match status" value="1"/>
</dbReference>
<keyword evidence="7" id="KW-0832">Ubl conjugation</keyword>
<name>E9HV91_DAPPU</name>
<evidence type="ECO:0000313" key="17">
    <source>
        <dbReference type="Proteomes" id="UP000000305"/>
    </source>
</evidence>
<evidence type="ECO:0000256" key="13">
    <source>
        <dbReference type="PROSITE-ProRule" id="PRU00453"/>
    </source>
</evidence>
<dbReference type="PANTHER" id="PTHR13483:SF3">
    <property type="entry name" value="BOX C_D SNORNA PROTEIN 1"/>
    <property type="match status" value="1"/>
</dbReference>
<dbReference type="FunCoup" id="E9HV91">
    <property type="interactions" value="545"/>
</dbReference>
<dbReference type="GO" id="GO:0005634">
    <property type="term" value="C:nucleus"/>
    <property type="evidence" value="ECO:0000318"/>
    <property type="project" value="GO_Central"/>
</dbReference>
<evidence type="ECO:0000256" key="4">
    <source>
        <dbReference type="ARBA" id="ARBA00022723"/>
    </source>
</evidence>
<dbReference type="HOGENOM" id="CLU_025524_2_1_1"/>
<dbReference type="KEGG" id="dpx:DAPPUDRAFT_305065"/>
<accession>E9HV91</accession>
<dbReference type="InterPro" id="IPR057721">
    <property type="entry name" value="BCD1_alpha/beta"/>
</dbReference>
<organism evidence="16 17">
    <name type="scientific">Daphnia pulex</name>
    <name type="common">Water flea</name>
    <dbReference type="NCBI Taxonomy" id="6669"/>
    <lineage>
        <taxon>Eukaryota</taxon>
        <taxon>Metazoa</taxon>
        <taxon>Ecdysozoa</taxon>
        <taxon>Arthropoda</taxon>
        <taxon>Crustacea</taxon>
        <taxon>Branchiopoda</taxon>
        <taxon>Diplostraca</taxon>
        <taxon>Cladocera</taxon>
        <taxon>Anomopoda</taxon>
        <taxon>Daphniidae</taxon>
        <taxon>Daphnia</taxon>
    </lineage>
</organism>
<keyword evidence="17" id="KW-1185">Reference proteome</keyword>
<evidence type="ECO:0000256" key="1">
    <source>
        <dbReference type="ARBA" id="ARBA00022499"/>
    </source>
</evidence>
<evidence type="ECO:0000256" key="9">
    <source>
        <dbReference type="ARBA" id="ARBA00049654"/>
    </source>
</evidence>
<evidence type="ECO:0000256" key="14">
    <source>
        <dbReference type="SAM" id="MobiDB-lite"/>
    </source>
</evidence>
<keyword evidence="6" id="KW-0862">Zinc</keyword>
<evidence type="ECO:0000256" key="8">
    <source>
        <dbReference type="ARBA" id="ARBA00049598"/>
    </source>
</evidence>
<dbReference type="Pfam" id="PF25790">
    <property type="entry name" value="BCD1"/>
    <property type="match status" value="1"/>
</dbReference>
<dbReference type="GO" id="GO:0000463">
    <property type="term" value="P:maturation of LSU-rRNA from tricistronic rRNA transcript (SSU-rRNA, 5.8S rRNA, LSU-rRNA)"/>
    <property type="evidence" value="ECO:0000318"/>
    <property type="project" value="GO_Central"/>
</dbReference>
<evidence type="ECO:0000256" key="12">
    <source>
        <dbReference type="ARBA" id="ARBA00077531"/>
    </source>
</evidence>
<keyword evidence="3" id="KW-0597">Phosphoprotein</keyword>
<evidence type="ECO:0000256" key="3">
    <source>
        <dbReference type="ARBA" id="ARBA00022553"/>
    </source>
</evidence>
<dbReference type="Gene3D" id="3.30.60.190">
    <property type="match status" value="1"/>
</dbReference>
<keyword evidence="4" id="KW-0479">Metal-binding</keyword>
<feature type="domain" description="HIT-type" evidence="15">
    <location>
        <begin position="21"/>
        <end position="55"/>
    </location>
</feature>
<protein>
    <recommendedName>
        <fullName evidence="11">Box C/D snoRNA protein 1</fullName>
    </recommendedName>
    <alternativeName>
        <fullName evidence="12">Zinc finger HIT domain-containing protein 6</fullName>
    </alternativeName>
</protein>
<feature type="region of interest" description="Disordered" evidence="14">
    <location>
        <begin position="261"/>
        <end position="305"/>
    </location>
</feature>
<dbReference type="FunFam" id="3.30.60.190:FF:000001">
    <property type="entry name" value="box C/D snoRNA protein 1"/>
    <property type="match status" value="1"/>
</dbReference>
<dbReference type="eggNOG" id="KOG2858">
    <property type="taxonomic scope" value="Eukaryota"/>
</dbReference>
<evidence type="ECO:0000256" key="5">
    <source>
        <dbReference type="ARBA" id="ARBA00022771"/>
    </source>
</evidence>
<comment type="subunit">
    <text evidence="10">Interacts with FBL, SNU13, NOP58, NUFIP1, RUVBL1, RUVBL2 and TAF9. Interacts (via HIT-type zinc finger) with the RUVBL1/RUVBL2 complex in the presence of ADP.</text>
</comment>
<evidence type="ECO:0000256" key="2">
    <source>
        <dbReference type="ARBA" id="ARBA00022517"/>
    </source>
</evidence>
<gene>
    <name evidence="16" type="ORF">DAPPUDRAFT_305065</name>
</gene>
<dbReference type="GO" id="GO:0008270">
    <property type="term" value="F:zinc ion binding"/>
    <property type="evidence" value="ECO:0007669"/>
    <property type="project" value="UniProtKB-UniRule"/>
</dbReference>
<dbReference type="InterPro" id="IPR051639">
    <property type="entry name" value="BCD1"/>
</dbReference>